<reference evidence="2" key="1">
    <citation type="submission" date="2018-10" db="EMBL/GenBank/DDBJ databases">
        <title>Fifty Aureobasidium pullulans genomes reveal a recombining polyextremotolerant generalist.</title>
        <authorList>
            <person name="Gostincar C."/>
            <person name="Turk M."/>
            <person name="Zajc J."/>
            <person name="Gunde-Cimerman N."/>
        </authorList>
    </citation>
    <scope>NUCLEOTIDE SEQUENCE [LARGE SCALE GENOMIC DNA]</scope>
    <source>
        <strain evidence="2">EXF-10085</strain>
    </source>
</reference>
<evidence type="ECO:0000313" key="2">
    <source>
        <dbReference type="EMBL" id="THW99253.1"/>
    </source>
</evidence>
<dbReference type="EMBL" id="QZAS01000079">
    <property type="protein sequence ID" value="THW99253.1"/>
    <property type="molecule type" value="Genomic_DNA"/>
</dbReference>
<sequence length="71" mass="7691">MVMLAASVRNLGQVSSATNPEACFGDGGTDQPCPGRSGQRYKPKELDKHCAHSSLVPQRQNSEQLPLPERI</sequence>
<dbReference type="AlphaFoldDB" id="A0A4S9C1I1"/>
<protein>
    <submittedName>
        <fullName evidence="2">Uncharacterized protein</fullName>
    </submittedName>
</protein>
<comment type="caution">
    <text evidence="2">The sequence shown here is derived from an EMBL/GenBank/DDBJ whole genome shotgun (WGS) entry which is preliminary data.</text>
</comment>
<feature type="compositionally biased region" description="Polar residues" evidence="1">
    <location>
        <begin position="10"/>
        <end position="19"/>
    </location>
</feature>
<proteinExistence type="predicted"/>
<name>A0A4S9C1I1_AURPU</name>
<gene>
    <name evidence="2" type="ORF">D6D13_10231</name>
</gene>
<feature type="compositionally biased region" description="Polar residues" evidence="1">
    <location>
        <begin position="55"/>
        <end position="64"/>
    </location>
</feature>
<feature type="region of interest" description="Disordered" evidence="1">
    <location>
        <begin position="1"/>
        <end position="71"/>
    </location>
</feature>
<evidence type="ECO:0000256" key="1">
    <source>
        <dbReference type="SAM" id="MobiDB-lite"/>
    </source>
</evidence>
<accession>A0A4S9C1I1</accession>
<organism evidence="2">
    <name type="scientific">Aureobasidium pullulans</name>
    <name type="common">Black yeast</name>
    <name type="synonym">Pullularia pullulans</name>
    <dbReference type="NCBI Taxonomy" id="5580"/>
    <lineage>
        <taxon>Eukaryota</taxon>
        <taxon>Fungi</taxon>
        <taxon>Dikarya</taxon>
        <taxon>Ascomycota</taxon>
        <taxon>Pezizomycotina</taxon>
        <taxon>Dothideomycetes</taxon>
        <taxon>Dothideomycetidae</taxon>
        <taxon>Dothideales</taxon>
        <taxon>Saccotheciaceae</taxon>
        <taxon>Aureobasidium</taxon>
    </lineage>
</organism>